<reference evidence="1 2" key="1">
    <citation type="submission" date="2024-01" db="EMBL/GenBank/DDBJ databases">
        <title>A telomere-to-telomere, gap-free genome of sweet tea (Lithocarpus litseifolius).</title>
        <authorList>
            <person name="Zhou J."/>
        </authorList>
    </citation>
    <scope>NUCLEOTIDE SEQUENCE [LARGE SCALE GENOMIC DNA]</scope>
    <source>
        <strain evidence="1">Zhou-2022a</strain>
        <tissue evidence="1">Leaf</tissue>
    </source>
</reference>
<name>A0AAW2BCU0_9ROSI</name>
<gene>
    <name evidence="1" type="ORF">SO802_035408</name>
</gene>
<dbReference type="Proteomes" id="UP001459277">
    <property type="component" value="Unassembled WGS sequence"/>
</dbReference>
<organism evidence="1 2">
    <name type="scientific">Lithocarpus litseifolius</name>
    <dbReference type="NCBI Taxonomy" id="425828"/>
    <lineage>
        <taxon>Eukaryota</taxon>
        <taxon>Viridiplantae</taxon>
        <taxon>Streptophyta</taxon>
        <taxon>Embryophyta</taxon>
        <taxon>Tracheophyta</taxon>
        <taxon>Spermatophyta</taxon>
        <taxon>Magnoliopsida</taxon>
        <taxon>eudicotyledons</taxon>
        <taxon>Gunneridae</taxon>
        <taxon>Pentapetalae</taxon>
        <taxon>rosids</taxon>
        <taxon>fabids</taxon>
        <taxon>Fagales</taxon>
        <taxon>Fagaceae</taxon>
        <taxon>Lithocarpus</taxon>
    </lineage>
</organism>
<dbReference type="EMBL" id="JAZDWU010000052">
    <property type="protein sequence ID" value="KAK9982675.1"/>
    <property type="molecule type" value="Genomic_DNA"/>
</dbReference>
<protein>
    <submittedName>
        <fullName evidence="1">Uncharacterized protein</fullName>
    </submittedName>
</protein>
<sequence length="141" mass="15118">MTFGELFAAVDQLLIERCTQKKVENAEKKLFLSESTSVGSSVLSPKRNGSLRRAIDVQSIVGSGIKSNTRSSGLVRRKSAARSIAAVAQARVARKGVVTSATRLVTAPSLLQPTFLSQRFGNNNLINSTKSGTLKKIKDAK</sequence>
<comment type="caution">
    <text evidence="1">The sequence shown here is derived from an EMBL/GenBank/DDBJ whole genome shotgun (WGS) entry which is preliminary data.</text>
</comment>
<accession>A0AAW2BCU0</accession>
<evidence type="ECO:0000313" key="2">
    <source>
        <dbReference type="Proteomes" id="UP001459277"/>
    </source>
</evidence>
<proteinExistence type="predicted"/>
<dbReference type="AlphaFoldDB" id="A0AAW2BCU0"/>
<keyword evidence="2" id="KW-1185">Reference proteome</keyword>
<evidence type="ECO:0000313" key="1">
    <source>
        <dbReference type="EMBL" id="KAK9982675.1"/>
    </source>
</evidence>